<evidence type="ECO:0000313" key="13">
    <source>
        <dbReference type="Proteomes" id="UP000256388"/>
    </source>
</evidence>
<dbReference type="GO" id="GO:0016301">
    <property type="term" value="F:kinase activity"/>
    <property type="evidence" value="ECO:0007669"/>
    <property type="project" value="UniProtKB-KW"/>
</dbReference>
<dbReference type="AlphaFoldDB" id="A0A347ZUU0"/>
<keyword evidence="7" id="KW-0418">Kinase</keyword>
<dbReference type="Pfam" id="PF00359">
    <property type="entry name" value="PTS_EIIA_2"/>
    <property type="match status" value="1"/>
</dbReference>
<evidence type="ECO:0000256" key="3">
    <source>
        <dbReference type="ARBA" id="ARBA00022490"/>
    </source>
</evidence>
<evidence type="ECO:0000256" key="6">
    <source>
        <dbReference type="ARBA" id="ARBA00022683"/>
    </source>
</evidence>
<dbReference type="RefSeq" id="WP_116223532.1">
    <property type="nucleotide sequence ID" value="NZ_AP018437.1"/>
</dbReference>
<evidence type="ECO:0000256" key="8">
    <source>
        <dbReference type="ARBA" id="ARBA00037387"/>
    </source>
</evidence>
<keyword evidence="5" id="KW-0808">Transferase</keyword>
<keyword evidence="4" id="KW-0597">Phosphoprotein</keyword>
<protein>
    <recommendedName>
        <fullName evidence="9">Ascorbate-specific PTS system EIIA component</fullName>
    </recommendedName>
    <alternativeName>
        <fullName evidence="10">Ascorbate-specific phosphotransferase enzyme IIA component</fullName>
    </alternativeName>
</protein>
<comment type="caution">
    <text evidence="12">The sequence shown here is derived from an EMBL/GenBank/DDBJ whole genome shotgun (WGS) entry which is preliminary data.</text>
</comment>
<keyword evidence="2" id="KW-0813">Transport</keyword>
<evidence type="ECO:0000256" key="4">
    <source>
        <dbReference type="ARBA" id="ARBA00022553"/>
    </source>
</evidence>
<evidence type="ECO:0000256" key="7">
    <source>
        <dbReference type="ARBA" id="ARBA00022777"/>
    </source>
</evidence>
<dbReference type="PROSITE" id="PS51094">
    <property type="entry name" value="PTS_EIIA_TYPE_2"/>
    <property type="match status" value="1"/>
</dbReference>
<keyword evidence="13" id="KW-1185">Reference proteome</keyword>
<reference evidence="12 13" key="1">
    <citation type="submission" date="2018-08" db="EMBL/GenBank/DDBJ databases">
        <title>Genomic Encyclopedia of Type Strains, Phase IV (KMG-IV): sequencing the most valuable type-strain genomes for metagenomic binning, comparative biology and taxonomic classification.</title>
        <authorList>
            <person name="Goeker M."/>
        </authorList>
    </citation>
    <scope>NUCLEOTIDE SEQUENCE [LARGE SCALE GENOMIC DNA]</scope>
    <source>
        <strain evidence="12 13">DSM 23923</strain>
    </source>
</reference>
<feature type="domain" description="PTS EIIA type-2" evidence="11">
    <location>
        <begin position="5"/>
        <end position="148"/>
    </location>
</feature>
<evidence type="ECO:0000313" key="12">
    <source>
        <dbReference type="EMBL" id="REG10344.1"/>
    </source>
</evidence>
<dbReference type="PANTHER" id="PTHR36203">
    <property type="entry name" value="ASCORBATE-SPECIFIC PTS SYSTEM EIIA COMPONENT"/>
    <property type="match status" value="1"/>
</dbReference>
<dbReference type="CDD" id="cd00211">
    <property type="entry name" value="PTS_IIA_fru"/>
    <property type="match status" value="1"/>
</dbReference>
<keyword evidence="6" id="KW-0598">Phosphotransferase system</keyword>
<proteinExistence type="predicted"/>
<dbReference type="GO" id="GO:0009401">
    <property type="term" value="P:phosphoenolpyruvate-dependent sugar phosphotransferase system"/>
    <property type="evidence" value="ECO:0007669"/>
    <property type="project" value="UniProtKB-KW"/>
</dbReference>
<evidence type="ECO:0000256" key="9">
    <source>
        <dbReference type="ARBA" id="ARBA00041175"/>
    </source>
</evidence>
<dbReference type="EMBL" id="QUMS01000001">
    <property type="protein sequence ID" value="REG10344.1"/>
    <property type="molecule type" value="Genomic_DNA"/>
</dbReference>
<dbReference type="InterPro" id="IPR002178">
    <property type="entry name" value="PTS_EIIA_type-2_dom"/>
</dbReference>
<name>A0A347ZUU0_9CHLR</name>
<dbReference type="OrthoDB" id="369398at2"/>
<evidence type="ECO:0000259" key="11">
    <source>
        <dbReference type="PROSITE" id="PS51094"/>
    </source>
</evidence>
<gene>
    <name evidence="12" type="ORF">DFR64_0199</name>
</gene>
<evidence type="ECO:0000256" key="2">
    <source>
        <dbReference type="ARBA" id="ARBA00022448"/>
    </source>
</evidence>
<comment type="function">
    <text evidence="8">The phosphoenolpyruvate-dependent sugar phosphotransferase system (sugar PTS), a major carbohydrate active transport system, catalyzes the phosphorylation of incoming sugar substrates concomitantly with their translocation across the cell membrane. The enzyme II UlaABC PTS system is involved in ascorbate transport.</text>
</comment>
<accession>A0A347ZUU0</accession>
<dbReference type="GO" id="GO:0005737">
    <property type="term" value="C:cytoplasm"/>
    <property type="evidence" value="ECO:0007669"/>
    <property type="project" value="UniProtKB-SubCell"/>
</dbReference>
<comment type="subcellular location">
    <subcellularLocation>
        <location evidence="1">Cytoplasm</location>
    </subcellularLocation>
</comment>
<dbReference type="InterPro" id="IPR016152">
    <property type="entry name" value="PTrfase/Anion_transptr"/>
</dbReference>
<organism evidence="12 13">
    <name type="scientific">Pelolinea submarina</name>
    <dbReference type="NCBI Taxonomy" id="913107"/>
    <lineage>
        <taxon>Bacteria</taxon>
        <taxon>Bacillati</taxon>
        <taxon>Chloroflexota</taxon>
        <taxon>Anaerolineae</taxon>
        <taxon>Anaerolineales</taxon>
        <taxon>Anaerolineaceae</taxon>
        <taxon>Pelolinea</taxon>
    </lineage>
</organism>
<keyword evidence="3" id="KW-0963">Cytoplasm</keyword>
<evidence type="ECO:0000256" key="10">
    <source>
        <dbReference type="ARBA" id="ARBA00042072"/>
    </source>
</evidence>
<evidence type="ECO:0000256" key="1">
    <source>
        <dbReference type="ARBA" id="ARBA00004496"/>
    </source>
</evidence>
<dbReference type="InterPro" id="IPR051351">
    <property type="entry name" value="Ascorbate-PTS_EIIA_comp"/>
</dbReference>
<dbReference type="SUPFAM" id="SSF55804">
    <property type="entry name" value="Phoshotransferase/anion transport protein"/>
    <property type="match status" value="1"/>
</dbReference>
<dbReference type="Gene3D" id="3.40.930.10">
    <property type="entry name" value="Mannitol-specific EII, Chain A"/>
    <property type="match status" value="1"/>
</dbReference>
<dbReference type="Proteomes" id="UP000256388">
    <property type="component" value="Unassembled WGS sequence"/>
</dbReference>
<sequence length="151" mass="16260">MDLYELLVPEAIQAKQELADRTAVIQRAGELLAAAGAIEPGYASAMQRVMDELGPYCVIAPGIALLHARPEDGVLRSCLGLITLKTPVVFGHSTNDPVDLAFALGALDKQSHIRALAQLAEYLSQEGFLCGLREAATTDVLKEFIYSYSRA</sequence>
<evidence type="ECO:0000256" key="5">
    <source>
        <dbReference type="ARBA" id="ARBA00022679"/>
    </source>
</evidence>
<dbReference type="PANTHER" id="PTHR36203:SF1">
    <property type="entry name" value="ASCORBATE-SPECIFIC PTS SYSTEM EIIA COMPONENT"/>
    <property type="match status" value="1"/>
</dbReference>